<dbReference type="Proteomes" id="UP000265520">
    <property type="component" value="Unassembled WGS sequence"/>
</dbReference>
<dbReference type="InterPro" id="IPR013103">
    <property type="entry name" value="RVT_2"/>
</dbReference>
<dbReference type="Pfam" id="PF07727">
    <property type="entry name" value="RVT_2"/>
    <property type="match status" value="1"/>
</dbReference>
<evidence type="ECO:0000313" key="3">
    <source>
        <dbReference type="Proteomes" id="UP000265520"/>
    </source>
</evidence>
<gene>
    <name evidence="2" type="ORF">A2U01_0003882</name>
</gene>
<comment type="caution">
    <text evidence="2">The sequence shown here is derived from an EMBL/GenBank/DDBJ whole genome shotgun (WGS) entry which is preliminary data.</text>
</comment>
<sequence length="270" mass="30982">MQSLHKNKTWEVVPLAVGKTAIGCKWVYKRKEDPNQYDSIRYKARLVAKGFAHKERVDYNEIFSLMVKHTSIRVLLSLVAQGDLELEQLDMKTTFLHGDLDEEIYMYQPEGYKVESKESKGYIEWVIERFGMKRAKSVMTPLTPHFKLSSKQSRTTAEDKTYMICVPYASVVAKEHWKAVKWVLRYLKGTIDTCLCFGGDTCQLNGFVDSDYAGDLDRRRSTTGYVFKIYGAPVSWRSMLQATVTLSTTEAEYMTNKRNEGSIVVEGSSR</sequence>
<accession>A0A392M8F5</accession>
<organism evidence="2 3">
    <name type="scientific">Trifolium medium</name>
    <dbReference type="NCBI Taxonomy" id="97028"/>
    <lineage>
        <taxon>Eukaryota</taxon>
        <taxon>Viridiplantae</taxon>
        <taxon>Streptophyta</taxon>
        <taxon>Embryophyta</taxon>
        <taxon>Tracheophyta</taxon>
        <taxon>Spermatophyta</taxon>
        <taxon>Magnoliopsida</taxon>
        <taxon>eudicotyledons</taxon>
        <taxon>Gunneridae</taxon>
        <taxon>Pentapetalae</taxon>
        <taxon>rosids</taxon>
        <taxon>fabids</taxon>
        <taxon>Fabales</taxon>
        <taxon>Fabaceae</taxon>
        <taxon>Papilionoideae</taxon>
        <taxon>50 kb inversion clade</taxon>
        <taxon>NPAAA clade</taxon>
        <taxon>Hologalegina</taxon>
        <taxon>IRL clade</taxon>
        <taxon>Trifolieae</taxon>
        <taxon>Trifolium</taxon>
    </lineage>
</organism>
<dbReference type="PANTHER" id="PTHR11439">
    <property type="entry name" value="GAG-POL-RELATED RETROTRANSPOSON"/>
    <property type="match status" value="1"/>
</dbReference>
<evidence type="ECO:0000313" key="2">
    <source>
        <dbReference type="EMBL" id="MCH83068.1"/>
    </source>
</evidence>
<dbReference type="AlphaFoldDB" id="A0A392M8F5"/>
<feature type="domain" description="Reverse transcriptase Ty1/copia-type" evidence="1">
    <location>
        <begin position="7"/>
        <end position="137"/>
    </location>
</feature>
<dbReference type="EMBL" id="LXQA010004602">
    <property type="protein sequence ID" value="MCH83068.1"/>
    <property type="molecule type" value="Genomic_DNA"/>
</dbReference>
<dbReference type="CDD" id="cd09272">
    <property type="entry name" value="RNase_HI_RT_Ty1"/>
    <property type="match status" value="1"/>
</dbReference>
<keyword evidence="3" id="KW-1185">Reference proteome</keyword>
<name>A0A392M8F5_9FABA</name>
<reference evidence="2 3" key="1">
    <citation type="journal article" date="2018" name="Front. Plant Sci.">
        <title>Red Clover (Trifolium pratense) and Zigzag Clover (T. medium) - A Picture of Genomic Similarities and Differences.</title>
        <authorList>
            <person name="Dluhosova J."/>
            <person name="Istvanek J."/>
            <person name="Nedelnik J."/>
            <person name="Repkova J."/>
        </authorList>
    </citation>
    <scope>NUCLEOTIDE SEQUENCE [LARGE SCALE GENOMIC DNA]</scope>
    <source>
        <strain evidence="3">cv. 10/8</strain>
        <tissue evidence="2">Leaf</tissue>
    </source>
</reference>
<evidence type="ECO:0000259" key="1">
    <source>
        <dbReference type="Pfam" id="PF07727"/>
    </source>
</evidence>
<protein>
    <recommendedName>
        <fullName evidence="1">Reverse transcriptase Ty1/copia-type domain-containing protein</fullName>
    </recommendedName>
</protein>
<dbReference type="PANTHER" id="PTHR11439:SF491">
    <property type="entry name" value="INTEGRASE CATALYTIC DOMAIN-CONTAINING PROTEIN"/>
    <property type="match status" value="1"/>
</dbReference>
<proteinExistence type="predicted"/>